<reference evidence="1" key="1">
    <citation type="submission" date="2012-09" db="EMBL/GenBank/DDBJ databases">
        <title>Phylogeny, biogeography, and infrageneric classification of Harrisia (Cactaceae).</title>
        <authorList>
            <person name="Franck A.R."/>
            <person name="Cochrane B.J."/>
            <person name="Garey J.R."/>
        </authorList>
    </citation>
    <scope>NUCLEOTIDE SEQUENCE</scope>
</reference>
<gene>
    <name evidence="1" type="primary">ycf1</name>
</gene>
<dbReference type="AlphaFoldDB" id="K7WL88"/>
<proteinExistence type="predicted"/>
<sequence>YNDWIYAIEQKKKSFINELHNRIAVLDKKGLKNRNVFENKIRLCNYTFKKKK</sequence>
<geneLocation type="plastid" evidence="1"/>
<protein>
    <submittedName>
        <fullName evidence="1">Ycf1</fullName>
    </submittedName>
</protein>
<keyword evidence="1" id="KW-0934">Plastid</keyword>
<dbReference type="EMBL" id="JX679863">
    <property type="protein sequence ID" value="AFX60080.1"/>
    <property type="molecule type" value="Genomic_DNA"/>
</dbReference>
<feature type="non-terminal residue" evidence="1">
    <location>
        <position position="52"/>
    </location>
</feature>
<evidence type="ECO:0000313" key="1">
    <source>
        <dbReference type="EMBL" id="AFX60080.1"/>
    </source>
</evidence>
<name>K7WL88_9CARY</name>
<feature type="non-terminal residue" evidence="1">
    <location>
        <position position="1"/>
    </location>
</feature>
<organism evidence="1">
    <name type="scientific">Harrisia fragrans</name>
    <dbReference type="NCBI Taxonomy" id="1170796"/>
    <lineage>
        <taxon>Eukaryota</taxon>
        <taxon>Viridiplantae</taxon>
        <taxon>Streptophyta</taxon>
        <taxon>Embryophyta</taxon>
        <taxon>Tracheophyta</taxon>
        <taxon>Spermatophyta</taxon>
        <taxon>Magnoliopsida</taxon>
        <taxon>eudicotyledons</taxon>
        <taxon>Gunneridae</taxon>
        <taxon>Pentapetalae</taxon>
        <taxon>Caryophyllales</taxon>
        <taxon>Cactineae</taxon>
        <taxon>Cactaceae</taxon>
        <taxon>Cactoideae</taxon>
        <taxon>Trichocereeae</taxon>
        <taxon>Harrisia</taxon>
    </lineage>
</organism>
<accession>K7WL88</accession>